<name>A0A4Y9YKM8_9APHY</name>
<evidence type="ECO:0000259" key="1">
    <source>
        <dbReference type="Pfam" id="PF00078"/>
    </source>
</evidence>
<organism evidence="2 3">
    <name type="scientific">Rhodofomes roseus</name>
    <dbReference type="NCBI Taxonomy" id="34475"/>
    <lineage>
        <taxon>Eukaryota</taxon>
        <taxon>Fungi</taxon>
        <taxon>Dikarya</taxon>
        <taxon>Basidiomycota</taxon>
        <taxon>Agaricomycotina</taxon>
        <taxon>Agaricomycetes</taxon>
        <taxon>Polyporales</taxon>
        <taxon>Rhodofomes</taxon>
    </lineage>
</organism>
<evidence type="ECO:0000313" key="3">
    <source>
        <dbReference type="Proteomes" id="UP000298390"/>
    </source>
</evidence>
<proteinExistence type="predicted"/>
<gene>
    <name evidence="2" type="ORF">EVJ58_g3518</name>
</gene>
<sequence>MFMNFVCEIGLKAQKEIETMMKNNSRTNDDNPQRIYKQFKISVVKHARDIIKKRAPKLETMIKRLTLAATEIQAEPAYETNTELQTESEAILDRIVDLERKRYQHIKEATSARYSLNAETLSKYWSAINKDKSPRDIIYSLRKPDSQAYVRRSDEMAELAKQYHDALQDLDTDTKEDNARESATTASLGNIQSRLDWADKALLTSSINKDDIKDALRRAQPGKACGLDGIPYELWKGLPSSDDNDDDNDSFDSLSLLKHVFNDIETFGTDSASGFAEGWMCPIYKKKDKRDISNYRPITVLNSDYKLYTRVLATKLGTLATKLIHPNQAGFIPGRHITDQTQICRTMVDYAEATEENEYEEVYAKATHCHACYSIWQ</sequence>
<feature type="domain" description="Reverse transcriptase" evidence="1">
    <location>
        <begin position="286"/>
        <end position="348"/>
    </location>
</feature>
<dbReference type="EMBL" id="SEKV01000146">
    <property type="protein sequence ID" value="TFY62965.1"/>
    <property type="molecule type" value="Genomic_DNA"/>
</dbReference>
<dbReference type="PANTHER" id="PTHR19446">
    <property type="entry name" value="REVERSE TRANSCRIPTASES"/>
    <property type="match status" value="1"/>
</dbReference>
<dbReference type="Pfam" id="PF00078">
    <property type="entry name" value="RVT_1"/>
    <property type="match status" value="1"/>
</dbReference>
<dbReference type="AlphaFoldDB" id="A0A4Y9YKM8"/>
<accession>A0A4Y9YKM8</accession>
<comment type="caution">
    <text evidence="2">The sequence shown here is derived from an EMBL/GenBank/DDBJ whole genome shotgun (WGS) entry which is preliminary data.</text>
</comment>
<protein>
    <recommendedName>
        <fullName evidence="1">Reverse transcriptase domain-containing protein</fullName>
    </recommendedName>
</protein>
<reference evidence="2 3" key="1">
    <citation type="submission" date="2019-01" db="EMBL/GenBank/DDBJ databases">
        <title>Genome sequencing of the rare red list fungi Fomitopsis rosea.</title>
        <authorList>
            <person name="Buettner E."/>
            <person name="Kellner H."/>
        </authorList>
    </citation>
    <scope>NUCLEOTIDE SEQUENCE [LARGE SCALE GENOMIC DNA]</scope>
    <source>
        <strain evidence="2 3">DSM 105464</strain>
    </source>
</reference>
<dbReference type="Proteomes" id="UP000298390">
    <property type="component" value="Unassembled WGS sequence"/>
</dbReference>
<dbReference type="InterPro" id="IPR000477">
    <property type="entry name" value="RT_dom"/>
</dbReference>
<evidence type="ECO:0000313" key="2">
    <source>
        <dbReference type="EMBL" id="TFY62965.1"/>
    </source>
</evidence>